<proteinExistence type="predicted"/>
<evidence type="ECO:0000313" key="2">
    <source>
        <dbReference type="Proteomes" id="UP000248553"/>
    </source>
</evidence>
<dbReference type="Proteomes" id="UP000248553">
    <property type="component" value="Unassembled WGS sequence"/>
</dbReference>
<keyword evidence="2" id="KW-1185">Reference proteome</keyword>
<organism evidence="1 2">
    <name type="scientific">Hymenobacter edaphi</name>
    <dbReference type="NCBI Taxonomy" id="2211146"/>
    <lineage>
        <taxon>Bacteria</taxon>
        <taxon>Pseudomonadati</taxon>
        <taxon>Bacteroidota</taxon>
        <taxon>Cytophagia</taxon>
        <taxon>Cytophagales</taxon>
        <taxon>Hymenobacteraceae</taxon>
        <taxon>Hymenobacter</taxon>
    </lineage>
</organism>
<dbReference type="RefSeq" id="WP_111478297.1">
    <property type="nucleotide sequence ID" value="NZ_QHKM01000003.1"/>
</dbReference>
<protein>
    <submittedName>
        <fullName evidence="1">Uncharacterized protein</fullName>
    </submittedName>
</protein>
<dbReference type="AlphaFoldDB" id="A0A328BLM2"/>
<gene>
    <name evidence="1" type="ORF">DLM85_11750</name>
</gene>
<comment type="caution">
    <text evidence="1">The sequence shown here is derived from an EMBL/GenBank/DDBJ whole genome shotgun (WGS) entry which is preliminary data.</text>
</comment>
<accession>A0A328BLM2</accession>
<name>A0A328BLM2_9BACT</name>
<reference evidence="2" key="1">
    <citation type="submission" date="2018-05" db="EMBL/GenBank/DDBJ databases">
        <authorList>
            <person name="Nie L."/>
        </authorList>
    </citation>
    <scope>NUCLEOTIDE SEQUENCE [LARGE SCALE GENOMIC DNA]</scope>
    <source>
        <strain evidence="2">NL</strain>
    </source>
</reference>
<evidence type="ECO:0000313" key="1">
    <source>
        <dbReference type="EMBL" id="RAK66876.1"/>
    </source>
</evidence>
<dbReference type="EMBL" id="QHKM01000003">
    <property type="protein sequence ID" value="RAK66876.1"/>
    <property type="molecule type" value="Genomic_DNA"/>
</dbReference>
<dbReference type="OrthoDB" id="880906at2"/>
<sequence length="153" mass="17384">MEVQGYYDSFSRNLHMADDALRAGLDLRTTALETSLPLEIYVLSEVLNHGGASFQLTTDGLSRVAEFKQQYEASFDSSNAIMRRLLDDAKDYMKTPEGRVLTKEMLIRRLEFFNEAARQMNVMRTQQSLGSPAQYRHPHLPEAALISTLPAQR</sequence>